<feature type="region of interest" description="Disordered" evidence="1">
    <location>
        <begin position="1"/>
        <end position="33"/>
    </location>
</feature>
<organism evidence="2 3">
    <name type="scientific">Candidatus Marsarchaeota G2 archaeon BE_D</name>
    <dbReference type="NCBI Taxonomy" id="1978158"/>
    <lineage>
        <taxon>Archaea</taxon>
        <taxon>Candidatus Marsarchaeota</taxon>
        <taxon>Candidatus Marsarchaeota group 2</taxon>
    </lineage>
</organism>
<proteinExistence type="predicted"/>
<dbReference type="AlphaFoldDB" id="A0A2R6CDE6"/>
<evidence type="ECO:0000256" key="1">
    <source>
        <dbReference type="SAM" id="MobiDB-lite"/>
    </source>
</evidence>
<gene>
    <name evidence="2" type="ORF">B9Q04_03050</name>
</gene>
<reference evidence="2 3" key="1">
    <citation type="submission" date="2017-04" db="EMBL/GenBank/DDBJ databases">
        <title>Novel microbial lineages endemic to geothermal iron-oxide mats fill important gaps in the evolutionary history of Archaea.</title>
        <authorList>
            <person name="Jay Z.J."/>
            <person name="Beam J.P."/>
            <person name="Dlakic M."/>
            <person name="Rusch D.B."/>
            <person name="Kozubal M.A."/>
            <person name="Inskeep W.P."/>
        </authorList>
    </citation>
    <scope>NUCLEOTIDE SEQUENCE [LARGE SCALE GENOMIC DNA]</scope>
    <source>
        <strain evidence="2">BE_D</strain>
    </source>
</reference>
<protein>
    <submittedName>
        <fullName evidence="2">Uncharacterized protein</fullName>
    </submittedName>
</protein>
<feature type="compositionally biased region" description="Polar residues" evidence="1">
    <location>
        <begin position="1"/>
        <end position="19"/>
    </location>
</feature>
<dbReference type="Proteomes" id="UP000242015">
    <property type="component" value="Unassembled WGS sequence"/>
</dbReference>
<evidence type="ECO:0000313" key="3">
    <source>
        <dbReference type="Proteomes" id="UP000242015"/>
    </source>
</evidence>
<name>A0A2R6CDE6_9ARCH</name>
<comment type="caution">
    <text evidence="2">The sequence shown here is derived from an EMBL/GenBank/DDBJ whole genome shotgun (WGS) entry which is preliminary data.</text>
</comment>
<accession>A0A2R6CDE6</accession>
<dbReference type="EMBL" id="NEXF01000038">
    <property type="protein sequence ID" value="PSO08914.1"/>
    <property type="molecule type" value="Genomic_DNA"/>
</dbReference>
<evidence type="ECO:0000313" key="2">
    <source>
        <dbReference type="EMBL" id="PSO08914.1"/>
    </source>
</evidence>
<sequence>MVNVVSKTSSRESPSQGTTDPYPCRSQGHPHRHLPLSLRRNLSAFSVVLVSETPNQMGCLVYASTATHTYSGWPPTLHHRLVNSDEYSRGLGLKLSFSSTFLIHPSTLDFETGSESRPKKLEVFLRLNPKAFRSTAITLSSNLFLSLTKTFKFLKNAKISVVGSTGSHQIRTVAPTTFKPYPDTIKGAVLNI</sequence>